<comment type="caution">
    <text evidence="9">The sequence shown here is derived from an EMBL/GenBank/DDBJ whole genome shotgun (WGS) entry which is preliminary data.</text>
</comment>
<dbReference type="OrthoDB" id="3282096at2"/>
<organism evidence="9 10">
    <name type="scientific">Micromonospora ureilytica</name>
    <dbReference type="NCBI Taxonomy" id="709868"/>
    <lineage>
        <taxon>Bacteria</taxon>
        <taxon>Bacillati</taxon>
        <taxon>Actinomycetota</taxon>
        <taxon>Actinomycetes</taxon>
        <taxon>Micromonosporales</taxon>
        <taxon>Micromonosporaceae</taxon>
        <taxon>Micromonospora</taxon>
    </lineage>
</organism>
<dbReference type="SUPFAM" id="SSF52540">
    <property type="entry name" value="P-loop containing nucleoside triphosphate hydrolases"/>
    <property type="match status" value="1"/>
</dbReference>
<evidence type="ECO:0000256" key="3">
    <source>
        <dbReference type="ARBA" id="ARBA00022448"/>
    </source>
</evidence>
<dbReference type="GO" id="GO:0005524">
    <property type="term" value="F:ATP binding"/>
    <property type="evidence" value="ECO:0007669"/>
    <property type="project" value="UniProtKB-KW"/>
</dbReference>
<keyword evidence="6" id="KW-0046">Antibiotic resistance</keyword>
<evidence type="ECO:0000256" key="6">
    <source>
        <dbReference type="ARBA" id="ARBA00023251"/>
    </source>
</evidence>
<evidence type="ECO:0000256" key="1">
    <source>
        <dbReference type="ARBA" id="ARBA00004202"/>
    </source>
</evidence>
<dbReference type="GO" id="GO:0046677">
    <property type="term" value="P:response to antibiotic"/>
    <property type="evidence" value="ECO:0007669"/>
    <property type="project" value="UniProtKB-KW"/>
</dbReference>
<proteinExistence type="inferred from homology"/>
<keyword evidence="5 9" id="KW-0067">ATP-binding</keyword>
<feature type="domain" description="ABC transporter" evidence="8">
    <location>
        <begin position="25"/>
        <end position="226"/>
    </location>
</feature>
<dbReference type="InterPro" id="IPR003439">
    <property type="entry name" value="ABC_transporter-like_ATP-bd"/>
</dbReference>
<feature type="region of interest" description="Disordered" evidence="7">
    <location>
        <begin position="1"/>
        <end position="20"/>
    </location>
</feature>
<evidence type="ECO:0000313" key="10">
    <source>
        <dbReference type="Proteomes" id="UP000278981"/>
    </source>
</evidence>
<evidence type="ECO:0000256" key="5">
    <source>
        <dbReference type="ARBA" id="ARBA00022840"/>
    </source>
</evidence>
<evidence type="ECO:0000256" key="7">
    <source>
        <dbReference type="SAM" id="MobiDB-lite"/>
    </source>
</evidence>
<keyword evidence="4" id="KW-0547">Nucleotide-binding</keyword>
<sequence>MALVAAATVRSDPSPPDIVGGPPMLTVRRAQRRFGRRVIFTDLDLDVPVGGRVFLGGSNGSGKTTLLRCLSGTLTLSAGQATVGGHPVGSLPARRLTGVCLAPEQGLYEKLSARENVALVARLRLPRRAVRPAVARVEAELDLTGYATVPVERCSAGMRARVSIARALVAEPALLLLDEPGRSLDDRSRLLLWQALDRRPELACVIASHLADDRGRCQSSLTLAATR</sequence>
<evidence type="ECO:0000259" key="8">
    <source>
        <dbReference type="PROSITE" id="PS50893"/>
    </source>
</evidence>
<dbReference type="PANTHER" id="PTHR42711">
    <property type="entry name" value="ABC TRANSPORTER ATP-BINDING PROTEIN"/>
    <property type="match status" value="1"/>
</dbReference>
<dbReference type="InterPro" id="IPR017871">
    <property type="entry name" value="ABC_transporter-like_CS"/>
</dbReference>
<dbReference type="PANTHER" id="PTHR42711:SF5">
    <property type="entry name" value="ABC TRANSPORTER ATP-BINDING PROTEIN NATA"/>
    <property type="match status" value="1"/>
</dbReference>
<dbReference type="InterPro" id="IPR027417">
    <property type="entry name" value="P-loop_NTPase"/>
</dbReference>
<dbReference type="AlphaFoldDB" id="A0A3N9Y430"/>
<keyword evidence="3" id="KW-0813">Transport</keyword>
<dbReference type="GO" id="GO:0016887">
    <property type="term" value="F:ATP hydrolysis activity"/>
    <property type="evidence" value="ECO:0007669"/>
    <property type="project" value="InterPro"/>
</dbReference>
<evidence type="ECO:0000256" key="4">
    <source>
        <dbReference type="ARBA" id="ARBA00022741"/>
    </source>
</evidence>
<comment type="subcellular location">
    <subcellularLocation>
        <location evidence="1">Cell membrane</location>
        <topology evidence="1">Peripheral membrane protein</topology>
    </subcellularLocation>
</comment>
<accession>A0A3N9Y430</accession>
<dbReference type="Pfam" id="PF00005">
    <property type="entry name" value="ABC_tran"/>
    <property type="match status" value="1"/>
</dbReference>
<evidence type="ECO:0000256" key="2">
    <source>
        <dbReference type="ARBA" id="ARBA00005417"/>
    </source>
</evidence>
<gene>
    <name evidence="9" type="ORF">DDE19_02130</name>
</gene>
<dbReference type="GO" id="GO:0005886">
    <property type="term" value="C:plasma membrane"/>
    <property type="evidence" value="ECO:0007669"/>
    <property type="project" value="UniProtKB-SubCell"/>
</dbReference>
<protein>
    <submittedName>
        <fullName evidence="9">Multidrug ABC transporter ATP-binding protein</fullName>
    </submittedName>
</protein>
<name>A0A3N9Y430_9ACTN</name>
<dbReference type="PROSITE" id="PS50893">
    <property type="entry name" value="ABC_TRANSPORTER_2"/>
    <property type="match status" value="1"/>
</dbReference>
<dbReference type="EMBL" id="QDGB01000131">
    <property type="protein sequence ID" value="RQX19990.1"/>
    <property type="molecule type" value="Genomic_DNA"/>
</dbReference>
<dbReference type="Proteomes" id="UP000278981">
    <property type="component" value="Unassembled WGS sequence"/>
</dbReference>
<comment type="similarity">
    <text evidence="2">Belongs to the ABC transporter superfamily.</text>
</comment>
<dbReference type="Gene3D" id="3.40.50.300">
    <property type="entry name" value="P-loop containing nucleotide triphosphate hydrolases"/>
    <property type="match status" value="1"/>
</dbReference>
<dbReference type="PROSITE" id="PS00211">
    <property type="entry name" value="ABC_TRANSPORTER_1"/>
    <property type="match status" value="1"/>
</dbReference>
<dbReference type="InterPro" id="IPR003593">
    <property type="entry name" value="AAA+_ATPase"/>
</dbReference>
<dbReference type="InterPro" id="IPR050763">
    <property type="entry name" value="ABC_transporter_ATP-binding"/>
</dbReference>
<reference evidence="9 10" key="1">
    <citation type="submission" date="2018-04" db="EMBL/GenBank/DDBJ databases">
        <title>Micromonosporas from Atacama Desert.</title>
        <authorList>
            <person name="Carro L."/>
            <person name="Klenk H.-P."/>
            <person name="Goodfellow M."/>
        </authorList>
    </citation>
    <scope>NUCLEOTIDE SEQUENCE [LARGE SCALE GENOMIC DNA]</scope>
    <source>
        <strain evidence="9 10">LB19</strain>
    </source>
</reference>
<dbReference type="SMART" id="SM00382">
    <property type="entry name" value="AAA"/>
    <property type="match status" value="1"/>
</dbReference>
<evidence type="ECO:0000313" key="9">
    <source>
        <dbReference type="EMBL" id="RQX19990.1"/>
    </source>
</evidence>